<reference evidence="3 4" key="1">
    <citation type="submission" date="2019-11" db="EMBL/GenBank/DDBJ databases">
        <title>First report of rice panicle blight caused by Xanthomonas sp. in Iran.</title>
        <authorList>
            <person name="Mirghasempour S.A."/>
            <person name="Huang S."/>
            <person name="Brady C.L."/>
            <person name="Studholme D.J."/>
        </authorList>
    </citation>
    <scope>NUCLEOTIDE SEQUENCE [LARGE SCALE GENOMIC DNA]</scope>
    <source>
        <strain evidence="1 4">ASD011</strain>
        <strain evidence="3">SAM114</strain>
    </source>
</reference>
<evidence type="ECO:0000313" key="1">
    <source>
        <dbReference type="EMBL" id="MRG98852.1"/>
    </source>
</evidence>
<proteinExistence type="predicted"/>
<accession>A0A6N7Q334</accession>
<evidence type="ECO:0000313" key="3">
    <source>
        <dbReference type="Proteomes" id="UP000437931"/>
    </source>
</evidence>
<evidence type="ECO:0000313" key="2">
    <source>
        <dbReference type="EMBL" id="MRH73357.1"/>
    </source>
</evidence>
<keyword evidence="3" id="KW-1185">Reference proteome</keyword>
<protein>
    <submittedName>
        <fullName evidence="1">Uncharacterized protein</fullName>
    </submittedName>
</protein>
<name>A0A6N7Q334_9XANT</name>
<evidence type="ECO:0000313" key="4">
    <source>
        <dbReference type="Proteomes" id="UP000439314"/>
    </source>
</evidence>
<organism evidence="1 4">
    <name type="scientific">Xanthomonas sontii</name>
    <dbReference type="NCBI Taxonomy" id="2650745"/>
    <lineage>
        <taxon>Bacteria</taxon>
        <taxon>Pseudomonadati</taxon>
        <taxon>Pseudomonadota</taxon>
        <taxon>Gammaproteobacteria</taxon>
        <taxon>Lysobacterales</taxon>
        <taxon>Lysobacteraceae</taxon>
        <taxon>Xanthomonas</taxon>
    </lineage>
</organism>
<sequence>MQVDTFGAYVRAELDSWGREFALHRDCDYLGYQTKNMLQVLIEHRGEMPGRAQGYAPLHCDARCQVIEDIVASIARDHVAMSCALRAYHCGIGRRKVERYETALLLLANCGQKPISTRQYLNLVELGFQRVRGRLEGLVQAA</sequence>
<dbReference type="EMBL" id="WJPN01000001">
    <property type="protein sequence ID" value="MRG98852.1"/>
    <property type="molecule type" value="Genomic_DNA"/>
</dbReference>
<comment type="caution">
    <text evidence="1">The sequence shown here is derived from an EMBL/GenBank/DDBJ whole genome shotgun (WGS) entry which is preliminary data.</text>
</comment>
<dbReference type="Proteomes" id="UP000439314">
    <property type="component" value="Unassembled WGS sequence"/>
</dbReference>
<reference evidence="2" key="2">
    <citation type="journal article" date="2020" name="Plant Dis.">
        <title>A Grain Rot of Rice in Iran Caused by a Xanthomonas Strain Closely Related to X. sacchari.</title>
        <authorList>
            <person name="Mirghasempour S.A."/>
            <person name="Huang S."/>
            <person name="Studholme D.J."/>
            <person name="Brady C.L."/>
        </authorList>
    </citation>
    <scope>NUCLEOTIDE SEQUENCE</scope>
    <source>
        <strain evidence="2">SAM114</strain>
    </source>
</reference>
<dbReference type="AlphaFoldDB" id="A0A6N7Q334"/>
<dbReference type="Proteomes" id="UP000437931">
    <property type="component" value="Unassembled WGS sequence"/>
</dbReference>
<gene>
    <name evidence="1" type="ORF">GIY21_00935</name>
    <name evidence="2" type="ORF">GIY22_01835</name>
</gene>
<dbReference type="EMBL" id="WJPM01000001">
    <property type="protein sequence ID" value="MRH73357.1"/>
    <property type="molecule type" value="Genomic_DNA"/>
</dbReference>